<comment type="similarity">
    <text evidence="1">Belongs to the OsmC/Ohr family.</text>
</comment>
<organism evidence="3 4">
    <name type="scientific">Abyssicoccus albus</name>
    <dbReference type="NCBI Taxonomy" id="1817405"/>
    <lineage>
        <taxon>Bacteria</taxon>
        <taxon>Bacillati</taxon>
        <taxon>Bacillota</taxon>
        <taxon>Bacilli</taxon>
        <taxon>Bacillales</taxon>
        <taxon>Abyssicoccaceae</taxon>
    </lineage>
</organism>
<sequence>MAKELFSTEMINTGGREGKVVSPSGKSEFTIKKPGGSDSESGTNTNPEQLFAAGYASCFNGALQLMLSNDNVEFNECKTSANVSLNDYAEGDDKDLRIAVTLKSEIDSLDEAKTKEYMEKAHAFCPYSKAIDGNVDVELTV</sequence>
<name>A0A3N5BBQ5_9BACL</name>
<dbReference type="InterPro" id="IPR036102">
    <property type="entry name" value="OsmC/Ohrsf"/>
</dbReference>
<protein>
    <submittedName>
        <fullName evidence="3">Ohr subfamily peroxiredoxin</fullName>
    </submittedName>
</protein>
<dbReference type="GO" id="GO:0006979">
    <property type="term" value="P:response to oxidative stress"/>
    <property type="evidence" value="ECO:0007669"/>
    <property type="project" value="InterPro"/>
</dbReference>
<dbReference type="PANTHER" id="PTHR33797:SF2">
    <property type="entry name" value="ORGANIC HYDROPEROXIDE RESISTANCE PROTEIN-LIKE"/>
    <property type="match status" value="1"/>
</dbReference>
<feature type="region of interest" description="Disordered" evidence="2">
    <location>
        <begin position="1"/>
        <end position="46"/>
    </location>
</feature>
<dbReference type="RefSeq" id="WP_123808259.1">
    <property type="nucleotide sequence ID" value="NZ_RKRK01000004.1"/>
</dbReference>
<evidence type="ECO:0000256" key="2">
    <source>
        <dbReference type="SAM" id="MobiDB-lite"/>
    </source>
</evidence>
<dbReference type="AlphaFoldDB" id="A0A3N5BBQ5"/>
<dbReference type="PANTHER" id="PTHR33797">
    <property type="entry name" value="ORGANIC HYDROPEROXIDE RESISTANCE PROTEIN-LIKE"/>
    <property type="match status" value="1"/>
</dbReference>
<dbReference type="EMBL" id="RKRK01000004">
    <property type="protein sequence ID" value="RPF55206.1"/>
    <property type="molecule type" value="Genomic_DNA"/>
</dbReference>
<dbReference type="OrthoDB" id="9797508at2"/>
<dbReference type="InterPro" id="IPR015946">
    <property type="entry name" value="KH_dom-like_a/b"/>
</dbReference>
<dbReference type="SUPFAM" id="SSF82784">
    <property type="entry name" value="OsmC-like"/>
    <property type="match status" value="1"/>
</dbReference>
<gene>
    <name evidence="3" type="ORF">EDD62_1531</name>
</gene>
<dbReference type="NCBIfam" id="TIGR03561">
    <property type="entry name" value="organ_hyd_perox"/>
    <property type="match status" value="1"/>
</dbReference>
<evidence type="ECO:0000256" key="1">
    <source>
        <dbReference type="ARBA" id="ARBA00007378"/>
    </source>
</evidence>
<dbReference type="InterPro" id="IPR003718">
    <property type="entry name" value="OsmC/Ohr_fam"/>
</dbReference>
<keyword evidence="4" id="KW-1185">Reference proteome</keyword>
<dbReference type="Pfam" id="PF02566">
    <property type="entry name" value="OsmC"/>
    <property type="match status" value="1"/>
</dbReference>
<evidence type="ECO:0000313" key="4">
    <source>
        <dbReference type="Proteomes" id="UP000277108"/>
    </source>
</evidence>
<reference evidence="3 4" key="1">
    <citation type="submission" date="2018-11" db="EMBL/GenBank/DDBJ databases">
        <title>Genomic Encyclopedia of Type Strains, Phase IV (KMG-IV): sequencing the most valuable type-strain genomes for metagenomic binning, comparative biology and taxonomic classification.</title>
        <authorList>
            <person name="Goeker M."/>
        </authorList>
    </citation>
    <scope>NUCLEOTIDE SEQUENCE [LARGE SCALE GENOMIC DNA]</scope>
    <source>
        <strain evidence="3 4">DSM 29158</strain>
    </source>
</reference>
<comment type="caution">
    <text evidence="3">The sequence shown here is derived from an EMBL/GenBank/DDBJ whole genome shotgun (WGS) entry which is preliminary data.</text>
</comment>
<dbReference type="Gene3D" id="3.30.300.20">
    <property type="match status" value="1"/>
</dbReference>
<dbReference type="Proteomes" id="UP000277108">
    <property type="component" value="Unassembled WGS sequence"/>
</dbReference>
<accession>A0A3N5BBQ5</accession>
<evidence type="ECO:0000313" key="3">
    <source>
        <dbReference type="EMBL" id="RPF55206.1"/>
    </source>
</evidence>
<proteinExistence type="inferred from homology"/>
<dbReference type="InterPro" id="IPR019953">
    <property type="entry name" value="OHR"/>
</dbReference>